<protein>
    <submittedName>
        <fullName evidence="1">Uncharacterized protein</fullName>
    </submittedName>
</protein>
<evidence type="ECO:0000313" key="2">
    <source>
        <dbReference type="Proteomes" id="UP001057452"/>
    </source>
</evidence>
<accession>A0ACB9XGR7</accession>
<organism evidence="1 2">
    <name type="scientific">Chaenocephalus aceratus</name>
    <name type="common">Blackfin icefish</name>
    <name type="synonym">Chaenichthys aceratus</name>
    <dbReference type="NCBI Taxonomy" id="36190"/>
    <lineage>
        <taxon>Eukaryota</taxon>
        <taxon>Metazoa</taxon>
        <taxon>Chordata</taxon>
        <taxon>Craniata</taxon>
        <taxon>Vertebrata</taxon>
        <taxon>Euteleostomi</taxon>
        <taxon>Actinopterygii</taxon>
        <taxon>Neopterygii</taxon>
        <taxon>Teleostei</taxon>
        <taxon>Neoteleostei</taxon>
        <taxon>Acanthomorphata</taxon>
        <taxon>Eupercaria</taxon>
        <taxon>Perciformes</taxon>
        <taxon>Notothenioidei</taxon>
        <taxon>Channichthyidae</taxon>
        <taxon>Chaenocephalus</taxon>
    </lineage>
</organism>
<dbReference type="EMBL" id="CM043790">
    <property type="protein sequence ID" value="KAI4825457.1"/>
    <property type="molecule type" value="Genomic_DNA"/>
</dbReference>
<name>A0ACB9XGR7_CHAAC</name>
<keyword evidence="2" id="KW-1185">Reference proteome</keyword>
<dbReference type="Proteomes" id="UP001057452">
    <property type="component" value="Chromosome 6"/>
</dbReference>
<evidence type="ECO:0000313" key="1">
    <source>
        <dbReference type="EMBL" id="KAI4825457.1"/>
    </source>
</evidence>
<sequence length="86" mass="9040">MQRAAHSQNRRLSAAPLTEGTSSSTPAGEHTMQPARPTSSQSSGSQLVNAPSLIVVVIVAGAAWQFNAEGAVRRLLSEVNDTTLRL</sequence>
<gene>
    <name evidence="1" type="ORF">KUCAC02_021137</name>
</gene>
<comment type="caution">
    <text evidence="1">The sequence shown here is derived from an EMBL/GenBank/DDBJ whole genome shotgun (WGS) entry which is preliminary data.</text>
</comment>
<reference evidence="1" key="1">
    <citation type="submission" date="2022-05" db="EMBL/GenBank/DDBJ databases">
        <title>Chromosome-level genome of Chaenocephalus aceratus.</title>
        <authorList>
            <person name="Park H."/>
        </authorList>
    </citation>
    <scope>NUCLEOTIDE SEQUENCE</scope>
    <source>
        <strain evidence="1">KU_202001</strain>
    </source>
</reference>
<proteinExistence type="predicted"/>